<dbReference type="InterPro" id="IPR036378">
    <property type="entry name" value="FAS1_dom_sf"/>
</dbReference>
<dbReference type="GO" id="GO:0005615">
    <property type="term" value="C:extracellular space"/>
    <property type="evidence" value="ECO:0007669"/>
    <property type="project" value="TreeGrafter"/>
</dbReference>
<feature type="domain" description="FAS1" evidence="2">
    <location>
        <begin position="38"/>
        <end position="189"/>
    </location>
</feature>
<dbReference type="Proteomes" id="UP000190166">
    <property type="component" value="Unassembled WGS sequence"/>
</dbReference>
<organism evidence="3 4">
    <name type="scientific">Chitinophaga ginsengisegetis</name>
    <dbReference type="NCBI Taxonomy" id="393003"/>
    <lineage>
        <taxon>Bacteria</taxon>
        <taxon>Pseudomonadati</taxon>
        <taxon>Bacteroidota</taxon>
        <taxon>Chitinophagia</taxon>
        <taxon>Chitinophagales</taxon>
        <taxon>Chitinophagaceae</taxon>
        <taxon>Chitinophaga</taxon>
    </lineage>
</organism>
<dbReference type="SMART" id="SM00554">
    <property type="entry name" value="FAS1"/>
    <property type="match status" value="1"/>
</dbReference>
<dbReference type="STRING" id="393003.SAMN05660461_2803"/>
<reference evidence="4" key="1">
    <citation type="submission" date="2017-02" db="EMBL/GenBank/DDBJ databases">
        <authorList>
            <person name="Varghese N."/>
            <person name="Submissions S."/>
        </authorList>
    </citation>
    <scope>NUCLEOTIDE SEQUENCE [LARGE SCALE GENOMIC DNA]</scope>
    <source>
        <strain evidence="4">DSM 18108</strain>
    </source>
</reference>
<dbReference type="PROSITE" id="PS51257">
    <property type="entry name" value="PROKAR_LIPOPROTEIN"/>
    <property type="match status" value="1"/>
</dbReference>
<dbReference type="EMBL" id="FUZZ01000002">
    <property type="protein sequence ID" value="SKD04279.1"/>
    <property type="molecule type" value="Genomic_DNA"/>
</dbReference>
<feature type="signal peptide" evidence="1">
    <location>
        <begin position="1"/>
        <end position="19"/>
    </location>
</feature>
<dbReference type="RefSeq" id="WP_159454303.1">
    <property type="nucleotide sequence ID" value="NZ_FUZZ01000002.1"/>
</dbReference>
<sequence>MTSKISLLLLLLLAFAACSKQDIEPEPVGEPVPHESGPDKTWQQQLAVSSFARFREAWQRSGMDQKVNQDGAGFYTLIVPTDKAFDEAGWTLEKIKAADATVLDELLSYYIMPARLLPENITAVKGSTPAATLSSRSFADRENWYNDYVDFQFLAKSGDSLIVNGVALSKWGQQLEGTNGVIYPIDHLISKPQQSMWEYLQSQPRFSLYVAALLVNDSLYQSIWMNSSLPLLKSSSSLAQFTLFAPNNDAFIKNGFHNADDILQYCLRSWPLPSPGYDENMYWQQPVTAMDSILMACGPEIANASQLSGIEARVGPVFFSNDLTLNAAQLSGLMLFKGQPYNTPPTQISLSFINNNGQPGVRRIGTNYPYISLKSRDIRVINGVVHEVGDLFKQ</sequence>
<dbReference type="PANTHER" id="PTHR10900:SF77">
    <property type="entry name" value="FI19380P1"/>
    <property type="match status" value="1"/>
</dbReference>
<dbReference type="Pfam" id="PF02469">
    <property type="entry name" value="Fasciclin"/>
    <property type="match status" value="1"/>
</dbReference>
<dbReference type="Gene3D" id="2.30.180.10">
    <property type="entry name" value="FAS1 domain"/>
    <property type="match status" value="2"/>
</dbReference>
<evidence type="ECO:0000256" key="1">
    <source>
        <dbReference type="SAM" id="SignalP"/>
    </source>
</evidence>
<dbReference type="AlphaFoldDB" id="A0A1T5NVZ9"/>
<feature type="chain" id="PRO_5012640146" evidence="1">
    <location>
        <begin position="20"/>
        <end position="394"/>
    </location>
</feature>
<dbReference type="InterPro" id="IPR050904">
    <property type="entry name" value="Adhesion/Biosynth-related"/>
</dbReference>
<dbReference type="PANTHER" id="PTHR10900">
    <property type="entry name" value="PERIOSTIN-RELATED"/>
    <property type="match status" value="1"/>
</dbReference>
<name>A0A1T5NVZ9_9BACT</name>
<accession>A0A1T5NVZ9</accession>
<evidence type="ECO:0000259" key="2">
    <source>
        <dbReference type="PROSITE" id="PS50213"/>
    </source>
</evidence>
<evidence type="ECO:0000313" key="4">
    <source>
        <dbReference type="Proteomes" id="UP000190166"/>
    </source>
</evidence>
<dbReference type="SUPFAM" id="SSF82153">
    <property type="entry name" value="FAS1 domain"/>
    <property type="match status" value="3"/>
</dbReference>
<keyword evidence="4" id="KW-1185">Reference proteome</keyword>
<dbReference type="InterPro" id="IPR000782">
    <property type="entry name" value="FAS1_domain"/>
</dbReference>
<evidence type="ECO:0000313" key="3">
    <source>
        <dbReference type="EMBL" id="SKD04279.1"/>
    </source>
</evidence>
<dbReference type="PROSITE" id="PS50213">
    <property type="entry name" value="FAS1"/>
    <property type="match status" value="1"/>
</dbReference>
<protein>
    <submittedName>
        <fullName evidence="3">Fasciclin domain-containing protein</fullName>
    </submittedName>
</protein>
<gene>
    <name evidence="3" type="ORF">SAMN05660461_2803</name>
</gene>
<proteinExistence type="predicted"/>
<keyword evidence="1" id="KW-0732">Signal</keyword>